<evidence type="ECO:0000256" key="1">
    <source>
        <dbReference type="ARBA" id="ARBA00004196"/>
    </source>
</evidence>
<organism evidence="6 7">
    <name type="scientific">Sphingobacterium paucimobilis HER1398</name>
    <dbReference type="NCBI Taxonomy" id="1346330"/>
    <lineage>
        <taxon>Bacteria</taxon>
        <taxon>Pseudomonadati</taxon>
        <taxon>Bacteroidota</taxon>
        <taxon>Sphingobacteriia</taxon>
        <taxon>Sphingobacteriales</taxon>
        <taxon>Sphingobacteriaceae</taxon>
        <taxon>Sphingobacterium</taxon>
    </lineage>
</organism>
<dbReference type="SUPFAM" id="SSF52833">
    <property type="entry name" value="Thioredoxin-like"/>
    <property type="match status" value="1"/>
</dbReference>
<name>U2J3W9_9SPHI</name>
<evidence type="ECO:0000256" key="3">
    <source>
        <dbReference type="ARBA" id="ARBA00023157"/>
    </source>
</evidence>
<dbReference type="InterPro" id="IPR013766">
    <property type="entry name" value="Thioredoxin_domain"/>
</dbReference>
<feature type="domain" description="Thioredoxin" evidence="5">
    <location>
        <begin position="22"/>
        <end position="162"/>
    </location>
</feature>
<proteinExistence type="predicted"/>
<dbReference type="InterPro" id="IPR036249">
    <property type="entry name" value="Thioredoxin-like_sf"/>
</dbReference>
<dbReference type="STRING" id="1346330.M472_01050"/>
<dbReference type="InterPro" id="IPR012336">
    <property type="entry name" value="Thioredoxin-like_fold"/>
</dbReference>
<dbReference type="AlphaFoldDB" id="U2J3W9"/>
<gene>
    <name evidence="6" type="ORF">M472_01050</name>
</gene>
<evidence type="ECO:0000259" key="5">
    <source>
        <dbReference type="PROSITE" id="PS51352"/>
    </source>
</evidence>
<keyword evidence="3" id="KW-1015">Disulfide bond</keyword>
<dbReference type="Pfam" id="PF13905">
    <property type="entry name" value="Thioredoxin_8"/>
    <property type="match status" value="1"/>
</dbReference>
<dbReference type="InterPro" id="IPR050553">
    <property type="entry name" value="Thioredoxin_ResA/DsbE_sf"/>
</dbReference>
<dbReference type="PANTHER" id="PTHR42852:SF6">
    <property type="entry name" value="THIOL:DISULFIDE INTERCHANGE PROTEIN DSBE"/>
    <property type="match status" value="1"/>
</dbReference>
<dbReference type="GO" id="GO:0030313">
    <property type="term" value="C:cell envelope"/>
    <property type="evidence" value="ECO:0007669"/>
    <property type="project" value="UniProtKB-SubCell"/>
</dbReference>
<sequence>MLSLCYGAIGKAQSTINRSLELKVGQSLPSLPVFPVLNYEKSEIALGSIKDKVLILDFFDTYCVNCIAAMPNLQQLQEEMEDKLQIVLVTWQDRETIEKFFASHPYVREHSIKLVTIYSDTLLRSYFPHQGIPHTAWLLNNKVQAVTFSDFVQRQNIEELYFKGKINLPLKSDFGTEDTLLGGSVPESGLITSLRITGYQDGAVWQGIKMEWDSLRNVGKVYFHNADIFGAYVAAWSKIKKPTFVLKAQRVVWKAKEHDRYRYLGKGGKNEWLLSNGISYHRTYSRKTELSELAEIMIGDLSNALGLRVYWSEKEIPCLVLKRLPKAKKELSSDEGELEGTSVLAFMIDYKDSFPPVVDEVNSDVRMKIEDFSTLENLNKQLKKYGMILEEELRKVEVLVFEDLE</sequence>
<comment type="subcellular location">
    <subcellularLocation>
        <location evidence="1">Cell envelope</location>
    </subcellularLocation>
</comment>
<dbReference type="EMBL" id="ATDL01000022">
    <property type="protein sequence ID" value="ERJ57343.1"/>
    <property type="molecule type" value="Genomic_DNA"/>
</dbReference>
<comment type="caution">
    <text evidence="6">The sequence shown here is derived from an EMBL/GenBank/DDBJ whole genome shotgun (WGS) entry which is preliminary data.</text>
</comment>
<dbReference type="Gene3D" id="3.40.30.10">
    <property type="entry name" value="Glutaredoxin"/>
    <property type="match status" value="1"/>
</dbReference>
<evidence type="ECO:0000313" key="6">
    <source>
        <dbReference type="EMBL" id="ERJ57343.1"/>
    </source>
</evidence>
<keyword evidence="7" id="KW-1185">Reference proteome</keyword>
<dbReference type="PROSITE" id="PS51352">
    <property type="entry name" value="THIOREDOXIN_2"/>
    <property type="match status" value="1"/>
</dbReference>
<keyword evidence="4" id="KW-0676">Redox-active center</keyword>
<dbReference type="eggNOG" id="COG0526">
    <property type="taxonomic scope" value="Bacteria"/>
</dbReference>
<dbReference type="PATRIC" id="fig|1346330.5.peg.4074"/>
<evidence type="ECO:0000256" key="4">
    <source>
        <dbReference type="ARBA" id="ARBA00023284"/>
    </source>
</evidence>
<dbReference type="Proteomes" id="UP000016584">
    <property type="component" value="Unassembled WGS sequence"/>
</dbReference>
<evidence type="ECO:0000256" key="2">
    <source>
        <dbReference type="ARBA" id="ARBA00022748"/>
    </source>
</evidence>
<protein>
    <recommendedName>
        <fullName evidence="5">Thioredoxin domain-containing protein</fullName>
    </recommendedName>
</protein>
<evidence type="ECO:0000313" key="7">
    <source>
        <dbReference type="Proteomes" id="UP000016584"/>
    </source>
</evidence>
<reference evidence="6 7" key="1">
    <citation type="journal article" date="2013" name="Genome Announc.">
        <title>The Draft Genome Sequence of Sphingomonas paucimobilis Strain HER1398 (Proteobacteria), Host to the Giant PAU Phage, Indicates That It Is a Member of the Genus Sphingobacterium (Bacteroidetes).</title>
        <authorList>
            <person name="White R.A.III."/>
            <person name="Suttle C.A."/>
        </authorList>
    </citation>
    <scope>NUCLEOTIDE SEQUENCE [LARGE SCALE GENOMIC DNA]</scope>
    <source>
        <strain evidence="6 7">HER1398</strain>
    </source>
</reference>
<accession>U2J3W9</accession>
<dbReference type="PANTHER" id="PTHR42852">
    <property type="entry name" value="THIOL:DISULFIDE INTERCHANGE PROTEIN DSBE"/>
    <property type="match status" value="1"/>
</dbReference>
<dbReference type="GO" id="GO:0017004">
    <property type="term" value="P:cytochrome complex assembly"/>
    <property type="evidence" value="ECO:0007669"/>
    <property type="project" value="UniProtKB-KW"/>
</dbReference>
<keyword evidence="2" id="KW-0201">Cytochrome c-type biogenesis</keyword>